<feature type="region of interest" description="Disordered" evidence="5">
    <location>
        <begin position="131"/>
        <end position="163"/>
    </location>
</feature>
<dbReference type="InterPro" id="IPR016140">
    <property type="entry name" value="Bifunc_inhib/LTP/seed_store"/>
</dbReference>
<dbReference type="InterPro" id="IPR000528">
    <property type="entry name" value="Plant_nsLTP"/>
</dbReference>
<gene>
    <name evidence="8" type="ORF">CSSPTR1EN2_LOCUS21472</name>
</gene>
<keyword evidence="9" id="KW-1185">Reference proteome</keyword>
<feature type="domain" description="Bifunctional inhibitor/plant lipid transfer protein/seed storage helical" evidence="7">
    <location>
        <begin position="44"/>
        <end position="120"/>
    </location>
</feature>
<dbReference type="SMART" id="SM00499">
    <property type="entry name" value="AAI"/>
    <property type="match status" value="2"/>
</dbReference>
<dbReference type="SUPFAM" id="SSF47699">
    <property type="entry name" value="Bifunctional inhibitor/lipid-transfer protein/seed storage 2S albumin"/>
    <property type="match status" value="2"/>
</dbReference>
<evidence type="ECO:0000256" key="3">
    <source>
        <dbReference type="ARBA" id="ARBA00023157"/>
    </source>
</evidence>
<dbReference type="PANTHER" id="PTHR33044">
    <property type="entry name" value="BIFUNCTIONAL INHIBITOR/LIPID-TRANSFER PROTEIN/SEED STORAGE 2S ALBUMIN SUPERFAMILY PROTEIN-RELATED"/>
    <property type="match status" value="1"/>
</dbReference>
<dbReference type="Pfam" id="PF14368">
    <property type="entry name" value="LTP_2"/>
    <property type="match status" value="2"/>
</dbReference>
<dbReference type="Gene3D" id="1.10.110.10">
    <property type="entry name" value="Plant lipid-transfer and hydrophobic proteins"/>
    <property type="match status" value="2"/>
</dbReference>
<dbReference type="PRINTS" id="PR00382">
    <property type="entry name" value="LIPIDTRNSFER"/>
</dbReference>
<feature type="compositionally biased region" description="Low complexity" evidence="5">
    <location>
        <begin position="139"/>
        <end position="149"/>
    </location>
</feature>
<dbReference type="Proteomes" id="UP001497512">
    <property type="component" value="Chromosome 8"/>
</dbReference>
<feature type="region of interest" description="Disordered" evidence="5">
    <location>
        <begin position="266"/>
        <end position="359"/>
    </location>
</feature>
<dbReference type="CDD" id="cd00010">
    <property type="entry name" value="AAI_LTSS"/>
    <property type="match status" value="2"/>
</dbReference>
<evidence type="ECO:0000256" key="5">
    <source>
        <dbReference type="SAM" id="MobiDB-lite"/>
    </source>
</evidence>
<reference evidence="8" key="1">
    <citation type="submission" date="2024-02" db="EMBL/GenBank/DDBJ databases">
        <authorList>
            <consortium name="ELIXIR-Norway"/>
            <consortium name="Elixir Norway"/>
        </authorList>
    </citation>
    <scope>NUCLEOTIDE SEQUENCE</scope>
</reference>
<feature type="transmembrane region" description="Helical" evidence="6">
    <location>
        <begin position="12"/>
        <end position="31"/>
    </location>
</feature>
<name>A0ABP0UY40_9BRYO</name>
<proteinExistence type="inferred from homology"/>
<evidence type="ECO:0000313" key="8">
    <source>
        <dbReference type="EMBL" id="CAK9233410.1"/>
    </source>
</evidence>
<dbReference type="EMBL" id="OZ019900">
    <property type="protein sequence ID" value="CAK9233410.1"/>
    <property type="molecule type" value="Genomic_DNA"/>
</dbReference>
<protein>
    <recommendedName>
        <fullName evidence="7">Bifunctional inhibitor/plant lipid transfer protein/seed storage helical domain-containing protein</fullName>
    </recommendedName>
</protein>
<evidence type="ECO:0000256" key="4">
    <source>
        <dbReference type="ARBA" id="ARBA00023180"/>
    </source>
</evidence>
<comment type="similarity">
    <text evidence="1">Belongs to the plant LTP family.</text>
</comment>
<keyword evidence="6" id="KW-0812">Transmembrane</keyword>
<evidence type="ECO:0000259" key="7">
    <source>
        <dbReference type="SMART" id="SM00499"/>
    </source>
</evidence>
<keyword evidence="3" id="KW-1015">Disulfide bond</keyword>
<sequence length="381" mass="38116">MGHATRARRGQLQVLVAVKLAVVLVLCILIIRTREAAASSTVDCSTQFNDLEPCFNYVQGSDPAPSTTCCTAFSNVQATSPVCLCALLQQFQDPSSGLGNVTRALDISTLCKVPTDVSRCASLLGAPAPAPAMAPVPSPVRATPPQAQQSPPPTDESPAPTGAEVDCSAAFNNLTPCLTYVTANGTQPPASDCCTALSGVQQSQPICLCQLLAQMNDSSQYGVNATKAMELPTICKVHADTSKCPALLQSPIASPVAPVGSPSIPLSAAPAPAASRPTVAPHVAAPSPATKTPAATPPAAPTPSGLHTPSPSGPQSSSSSPAPEAGTAASGGHASPASAPAGSSSSSSTLKGGASRQFRSSISQQSAMLLLTVAAAAFFAS</sequence>
<organism evidence="8 9">
    <name type="scientific">Sphagnum troendelagicum</name>
    <dbReference type="NCBI Taxonomy" id="128251"/>
    <lineage>
        <taxon>Eukaryota</taxon>
        <taxon>Viridiplantae</taxon>
        <taxon>Streptophyta</taxon>
        <taxon>Embryophyta</taxon>
        <taxon>Bryophyta</taxon>
        <taxon>Sphagnophytina</taxon>
        <taxon>Sphagnopsida</taxon>
        <taxon>Sphagnales</taxon>
        <taxon>Sphagnaceae</taxon>
        <taxon>Sphagnum</taxon>
    </lineage>
</organism>
<evidence type="ECO:0000256" key="2">
    <source>
        <dbReference type="ARBA" id="ARBA00022729"/>
    </source>
</evidence>
<feature type="domain" description="Bifunctional inhibitor/plant lipid transfer protein/seed storage helical" evidence="7">
    <location>
        <begin position="167"/>
        <end position="244"/>
    </location>
</feature>
<accession>A0ABP0UY40</accession>
<dbReference type="InterPro" id="IPR036312">
    <property type="entry name" value="Bifun_inhib/LTP/seed_sf"/>
</dbReference>
<dbReference type="InterPro" id="IPR043325">
    <property type="entry name" value="LTSS"/>
</dbReference>
<feature type="compositionally biased region" description="Low complexity" evidence="5">
    <location>
        <begin position="309"/>
        <end position="359"/>
    </location>
</feature>
<keyword evidence="2" id="KW-0732">Signal</keyword>
<feature type="compositionally biased region" description="Low complexity" evidence="5">
    <location>
        <begin position="266"/>
        <end position="294"/>
    </location>
</feature>
<keyword evidence="4" id="KW-0325">Glycoprotein</keyword>
<keyword evidence="6" id="KW-1133">Transmembrane helix</keyword>
<evidence type="ECO:0000313" key="9">
    <source>
        <dbReference type="Proteomes" id="UP001497512"/>
    </source>
</evidence>
<evidence type="ECO:0000256" key="1">
    <source>
        <dbReference type="ARBA" id="ARBA00009748"/>
    </source>
</evidence>
<evidence type="ECO:0000256" key="6">
    <source>
        <dbReference type="SAM" id="Phobius"/>
    </source>
</evidence>
<keyword evidence="6" id="KW-0472">Membrane</keyword>